<comment type="caution">
    <text evidence="1">The sequence shown here is derived from an EMBL/GenBank/DDBJ whole genome shotgun (WGS) entry which is preliminary data.</text>
</comment>
<protein>
    <submittedName>
        <fullName evidence="1">Uncharacterized protein</fullName>
    </submittedName>
</protein>
<gene>
    <name evidence="1" type="ORF">Bca52824_063774</name>
</gene>
<dbReference type="EMBL" id="JAAMPC010000013">
    <property type="protein sequence ID" value="KAG2269219.1"/>
    <property type="molecule type" value="Genomic_DNA"/>
</dbReference>
<evidence type="ECO:0000313" key="1">
    <source>
        <dbReference type="EMBL" id="KAG2269219.1"/>
    </source>
</evidence>
<reference evidence="1 2" key="1">
    <citation type="submission" date="2020-02" db="EMBL/GenBank/DDBJ databases">
        <authorList>
            <person name="Ma Q."/>
            <person name="Huang Y."/>
            <person name="Song X."/>
            <person name="Pei D."/>
        </authorList>
    </citation>
    <scope>NUCLEOTIDE SEQUENCE [LARGE SCALE GENOMIC DNA]</scope>
    <source>
        <strain evidence="1">Sxm20200214</strain>
        <tissue evidence="1">Leaf</tissue>
    </source>
</reference>
<evidence type="ECO:0000313" key="2">
    <source>
        <dbReference type="Proteomes" id="UP000886595"/>
    </source>
</evidence>
<sequence length="64" mass="7626">MFVEAEVTWTSGCSNQFPPLRDSVYDYVANNRYNWFGKADDCLVLKEQELLERFIDRDELIDRC</sequence>
<proteinExistence type="predicted"/>
<dbReference type="OrthoDB" id="1921868at2759"/>
<dbReference type="AlphaFoldDB" id="A0A8X7U8H3"/>
<name>A0A8X7U8H3_BRACI</name>
<dbReference type="InterPro" id="IPR052927">
    <property type="entry name" value="DCC_oxidoreductase"/>
</dbReference>
<accession>A0A8X7U8H3</accession>
<keyword evidence="2" id="KW-1185">Reference proteome</keyword>
<dbReference type="PANTHER" id="PTHR33639">
    <property type="entry name" value="THIOL-DISULFIDE OXIDOREDUCTASE DCC"/>
    <property type="match status" value="1"/>
</dbReference>
<dbReference type="Proteomes" id="UP000886595">
    <property type="component" value="Unassembled WGS sequence"/>
</dbReference>
<dbReference type="PANTHER" id="PTHR33639:SF1">
    <property type="entry name" value="T23E23.25"/>
    <property type="match status" value="1"/>
</dbReference>
<organism evidence="1 2">
    <name type="scientific">Brassica carinata</name>
    <name type="common">Ethiopian mustard</name>
    <name type="synonym">Abyssinian cabbage</name>
    <dbReference type="NCBI Taxonomy" id="52824"/>
    <lineage>
        <taxon>Eukaryota</taxon>
        <taxon>Viridiplantae</taxon>
        <taxon>Streptophyta</taxon>
        <taxon>Embryophyta</taxon>
        <taxon>Tracheophyta</taxon>
        <taxon>Spermatophyta</taxon>
        <taxon>Magnoliopsida</taxon>
        <taxon>eudicotyledons</taxon>
        <taxon>Gunneridae</taxon>
        <taxon>Pentapetalae</taxon>
        <taxon>rosids</taxon>
        <taxon>malvids</taxon>
        <taxon>Brassicales</taxon>
        <taxon>Brassicaceae</taxon>
        <taxon>Brassiceae</taxon>
        <taxon>Brassica</taxon>
    </lineage>
</organism>